<evidence type="ECO:0000313" key="2">
    <source>
        <dbReference type="EMBL" id="AWG44125.1"/>
    </source>
</evidence>
<dbReference type="GeneID" id="93703913"/>
<dbReference type="Gene3D" id="2.170.120.40">
    <property type="entry name" value="YbbR-like domain"/>
    <property type="match status" value="2"/>
</dbReference>
<dbReference type="PANTHER" id="PTHR37804:SF1">
    <property type="entry name" value="CDAA REGULATORY PROTEIN CDAR"/>
    <property type="match status" value="1"/>
</dbReference>
<sequence length="490" mass="53241">MDKLMNNHWFMKIIALLLAFMLYLSVTLEETGSSSSPFNSSSSSGSTSNEETQTIQDVPVTAYFDDEKYIVSGLPETVDITLKGSKSDIKLQRDVKVYANLENLKPGNHQVKLHDNIDDGLSVEIDPKTVQVTIEQKVSKKFPLEVSLASDQIKSGYVAGTPSVSPKSVVVTGGKSQIESISSVKALVEEDDADSTIKQQAKVVAFDRNLNKLNVDTNPEFVQVNIPIKRESKSVPLKFEASGTPSEGVKVTSIEPQTKEAVIYGDEDALKSVNEISEIPVDVSDIRGTETVEVNVPLPEGIKRVSPESVKVKVNTSEGSTKEEEAKEDEKETVEKESTEPEETTTEEEEKEQEKEDEEETNLTRTISGVSLSIGGQSDSFLYQMLTPSNGTISISATGPKNTVQSLSAGDISASVSASGYEAGTYTLPISVSGPSGVQITPNTSTAKVEITAKEEEEEEPPPEEEEEEQQGEQTTNYEQQQEQNPANSE</sequence>
<dbReference type="Pfam" id="PF07949">
    <property type="entry name" value="YbbR"/>
    <property type="match status" value="3"/>
</dbReference>
<feature type="compositionally biased region" description="Low complexity" evidence="1">
    <location>
        <begin position="31"/>
        <end position="51"/>
    </location>
</feature>
<gene>
    <name evidence="2" type="ORF">BEH_01095</name>
</gene>
<feature type="compositionally biased region" description="Acidic residues" evidence="1">
    <location>
        <begin position="340"/>
        <end position="361"/>
    </location>
</feature>
<feature type="compositionally biased region" description="Basic and acidic residues" evidence="1">
    <location>
        <begin position="320"/>
        <end position="339"/>
    </location>
</feature>
<feature type="compositionally biased region" description="Polar residues" evidence="1">
    <location>
        <begin position="363"/>
        <end position="375"/>
    </location>
</feature>
<dbReference type="PANTHER" id="PTHR37804">
    <property type="entry name" value="CDAA REGULATORY PROTEIN CDAR"/>
    <property type="match status" value="1"/>
</dbReference>
<dbReference type="InterPro" id="IPR012505">
    <property type="entry name" value="YbbR"/>
</dbReference>
<feature type="region of interest" description="Disordered" evidence="1">
    <location>
        <begin position="309"/>
        <end position="375"/>
    </location>
</feature>
<dbReference type="KEGG" id="beo:BEH_01095"/>
<feature type="compositionally biased region" description="Low complexity" evidence="1">
    <location>
        <begin position="472"/>
        <end position="490"/>
    </location>
</feature>
<dbReference type="OrthoDB" id="2960905at2"/>
<feature type="region of interest" description="Disordered" evidence="1">
    <location>
        <begin position="428"/>
        <end position="490"/>
    </location>
</feature>
<organism evidence="2 3">
    <name type="scientific">Priestia filamentosa</name>
    <dbReference type="NCBI Taxonomy" id="1402861"/>
    <lineage>
        <taxon>Bacteria</taxon>
        <taxon>Bacillati</taxon>
        <taxon>Bacillota</taxon>
        <taxon>Bacilli</taxon>
        <taxon>Bacillales</taxon>
        <taxon>Bacillaceae</taxon>
        <taxon>Priestia</taxon>
    </lineage>
</organism>
<feature type="region of interest" description="Disordered" evidence="1">
    <location>
        <begin position="31"/>
        <end position="55"/>
    </location>
</feature>
<accession>A0A2S1LZ60</accession>
<name>A0A1X7GDE2_9BACI</name>
<dbReference type="AlphaFoldDB" id="A0A1X7GDE2"/>
<accession>A0A1X7GDE2</accession>
<dbReference type="RefSeq" id="WP_048896667.1">
    <property type="nucleotide sequence ID" value="NZ_CP011974.1"/>
</dbReference>
<dbReference type="Proteomes" id="UP000036202">
    <property type="component" value="Chromosome"/>
</dbReference>
<dbReference type="InterPro" id="IPR053154">
    <property type="entry name" value="c-di-AMP_regulator"/>
</dbReference>
<reference evidence="2 3" key="1">
    <citation type="journal article" date="2015" name="PLoS ONE">
        <title>Genome Sequence of Bacillus endophyticus and Analysis of Its Companion Mechanism in the Ketogulonigenium vulgare-Bacillus Strain Consortium.</title>
        <authorList>
            <person name="Jia N."/>
            <person name="Du J."/>
            <person name="Ding M.Z."/>
            <person name="Gao F."/>
            <person name="Yuan Y.J."/>
        </authorList>
    </citation>
    <scope>NUCLEOTIDE SEQUENCE [LARGE SCALE GENOMIC DNA]</scope>
    <source>
        <strain evidence="2 3">Hbe603</strain>
    </source>
</reference>
<feature type="compositionally biased region" description="Acidic residues" evidence="1">
    <location>
        <begin position="455"/>
        <end position="471"/>
    </location>
</feature>
<evidence type="ECO:0000313" key="3">
    <source>
        <dbReference type="Proteomes" id="UP000036202"/>
    </source>
</evidence>
<dbReference type="Gene3D" id="2.170.120.30">
    <property type="match status" value="2"/>
</dbReference>
<protein>
    <submittedName>
        <fullName evidence="2">Uncharacterized protein</fullName>
    </submittedName>
</protein>
<dbReference type="EMBL" id="CP011974">
    <property type="protein sequence ID" value="AWG44125.1"/>
    <property type="molecule type" value="Genomic_DNA"/>
</dbReference>
<proteinExistence type="predicted"/>
<evidence type="ECO:0000256" key="1">
    <source>
        <dbReference type="SAM" id="MobiDB-lite"/>
    </source>
</evidence>
<feature type="compositionally biased region" description="Polar residues" evidence="1">
    <location>
        <begin position="428"/>
        <end position="447"/>
    </location>
</feature>
<reference evidence="3" key="2">
    <citation type="submission" date="2015-06" db="EMBL/GenBank/DDBJ databases">
        <title>Genome Sequence of Bacillus endophyticus and Analysis of its Companion Mechanism in the Ketogulonigenium vulgare-Bacillus strain Consortium.</title>
        <authorList>
            <person name="Jia N."/>
            <person name="Du J."/>
            <person name="Ding M.-Z."/>
            <person name="Gao F."/>
            <person name="Yuan Y.-J."/>
        </authorList>
    </citation>
    <scope>NUCLEOTIDE SEQUENCE [LARGE SCALE GENOMIC DNA]</scope>
    <source>
        <strain evidence="3">Hbe603</strain>
    </source>
</reference>
<keyword evidence="3" id="KW-1185">Reference proteome</keyword>